<dbReference type="PROSITE" id="PS00479">
    <property type="entry name" value="ZF_DAG_PE_1"/>
    <property type="match status" value="1"/>
</dbReference>
<feature type="region of interest" description="Disordered" evidence="10">
    <location>
        <begin position="384"/>
        <end position="408"/>
    </location>
</feature>
<evidence type="ECO:0000259" key="11">
    <source>
        <dbReference type="PROSITE" id="PS50011"/>
    </source>
</evidence>
<dbReference type="InterPro" id="IPR025561">
    <property type="entry name" value="KSR_SAM-like_dom"/>
</dbReference>
<proteinExistence type="predicted"/>
<dbReference type="Pfam" id="PF20406">
    <property type="entry name" value="SAM_KSR1_N"/>
    <property type="match status" value="1"/>
</dbReference>
<evidence type="ECO:0000313" key="14">
    <source>
        <dbReference type="Proteomes" id="UP000007819"/>
    </source>
</evidence>
<dbReference type="OrthoDB" id="774951at2759"/>
<dbReference type="Proteomes" id="UP000007819">
    <property type="component" value="Chromosome A2"/>
</dbReference>
<feature type="domain" description="Phorbol-ester/DAG-type" evidence="12">
    <location>
        <begin position="209"/>
        <end position="254"/>
    </location>
</feature>
<dbReference type="SMART" id="SM00109">
    <property type="entry name" value="C1"/>
    <property type="match status" value="1"/>
</dbReference>
<feature type="compositionally biased region" description="Polar residues" evidence="10">
    <location>
        <begin position="271"/>
        <end position="284"/>
    </location>
</feature>
<dbReference type="Gene3D" id="3.30.60.20">
    <property type="match status" value="1"/>
</dbReference>
<comment type="catalytic activity">
    <reaction evidence="7">
        <text>L-threonyl-[protein] + ATP = O-phospho-L-threonyl-[protein] + ADP + H(+)</text>
        <dbReference type="Rhea" id="RHEA:46608"/>
        <dbReference type="Rhea" id="RHEA-COMP:11060"/>
        <dbReference type="Rhea" id="RHEA-COMP:11605"/>
        <dbReference type="ChEBI" id="CHEBI:15378"/>
        <dbReference type="ChEBI" id="CHEBI:30013"/>
        <dbReference type="ChEBI" id="CHEBI:30616"/>
        <dbReference type="ChEBI" id="CHEBI:61977"/>
        <dbReference type="ChEBI" id="CHEBI:456216"/>
        <dbReference type="EC" id="2.7.11.1"/>
    </reaction>
</comment>
<dbReference type="Gene3D" id="3.30.200.20">
    <property type="entry name" value="Phosphorylase Kinase, domain 1"/>
    <property type="match status" value="1"/>
</dbReference>
<dbReference type="PROSITE" id="PS50011">
    <property type="entry name" value="PROTEIN_KINASE_DOM"/>
    <property type="match status" value="1"/>
</dbReference>
<dbReference type="InterPro" id="IPR051681">
    <property type="entry name" value="Ser/Thr_Kinases-Pseudokinases"/>
</dbReference>
<dbReference type="Gene3D" id="6.10.140.1120">
    <property type="match status" value="1"/>
</dbReference>
<keyword evidence="5" id="KW-0862">Zinc</keyword>
<dbReference type="Pfam" id="PF07714">
    <property type="entry name" value="PK_Tyr_Ser-Thr"/>
    <property type="match status" value="1"/>
</dbReference>
<feature type="domain" description="Protein kinase" evidence="11">
    <location>
        <begin position="428"/>
        <end position="696"/>
    </location>
</feature>
<dbReference type="FunFam" id="3.30.200.20:FF:000034">
    <property type="entry name" value="Kinase suppressor of Ras 1"/>
    <property type="match status" value="1"/>
</dbReference>
<dbReference type="InterPro" id="IPR011009">
    <property type="entry name" value="Kinase-like_dom_sf"/>
</dbReference>
<dbReference type="InterPro" id="IPR046349">
    <property type="entry name" value="C1-like_sf"/>
</dbReference>
<dbReference type="SUPFAM" id="SSF56112">
    <property type="entry name" value="Protein kinase-like (PK-like)"/>
    <property type="match status" value="1"/>
</dbReference>
<keyword evidence="6 9" id="KW-0067">ATP-binding</keyword>
<keyword evidence="3 9" id="KW-0547">Nucleotide-binding</keyword>
<keyword evidence="4" id="KW-0418">Kinase</keyword>
<feature type="region of interest" description="Disordered" evidence="10">
    <location>
        <begin position="269"/>
        <end position="338"/>
    </location>
</feature>
<evidence type="ECO:0000313" key="13">
    <source>
        <dbReference type="EnsemblMetazoa" id="XP_008179660.1"/>
    </source>
</evidence>
<comment type="catalytic activity">
    <reaction evidence="8">
        <text>L-seryl-[protein] + ATP = O-phospho-L-seryl-[protein] + ADP + H(+)</text>
        <dbReference type="Rhea" id="RHEA:17989"/>
        <dbReference type="Rhea" id="RHEA-COMP:9863"/>
        <dbReference type="Rhea" id="RHEA-COMP:11604"/>
        <dbReference type="ChEBI" id="CHEBI:15378"/>
        <dbReference type="ChEBI" id="CHEBI:29999"/>
        <dbReference type="ChEBI" id="CHEBI:30616"/>
        <dbReference type="ChEBI" id="CHEBI:83421"/>
        <dbReference type="ChEBI" id="CHEBI:456216"/>
        <dbReference type="EC" id="2.7.11.1"/>
    </reaction>
</comment>
<dbReference type="PROSITE" id="PS00109">
    <property type="entry name" value="PROTEIN_KINASE_TYR"/>
    <property type="match status" value="1"/>
</dbReference>
<dbReference type="RefSeq" id="XP_008179660.1">
    <property type="nucleotide sequence ID" value="XM_008181438.3"/>
</dbReference>
<dbReference type="InterPro" id="IPR013761">
    <property type="entry name" value="SAM/pointed_sf"/>
</dbReference>
<dbReference type="PANTHER" id="PTHR44329">
    <property type="entry name" value="SERINE/THREONINE-PROTEIN KINASE TNNI3K-RELATED"/>
    <property type="match status" value="1"/>
</dbReference>
<dbReference type="GO" id="GO:0005524">
    <property type="term" value="F:ATP binding"/>
    <property type="evidence" value="ECO:0007669"/>
    <property type="project" value="UniProtKB-UniRule"/>
</dbReference>
<evidence type="ECO:0000256" key="7">
    <source>
        <dbReference type="ARBA" id="ARBA00047899"/>
    </source>
</evidence>
<dbReference type="SUPFAM" id="SSF57889">
    <property type="entry name" value="Cysteine-rich domain"/>
    <property type="match status" value="1"/>
</dbReference>
<dbReference type="Gene3D" id="1.10.150.50">
    <property type="entry name" value="Transcription Factor, Ets-1"/>
    <property type="match status" value="1"/>
</dbReference>
<keyword evidence="14" id="KW-1185">Reference proteome</keyword>
<dbReference type="InterPro" id="IPR046933">
    <property type="entry name" value="SAM_KSR1_N_sf"/>
</dbReference>
<organism evidence="13 14">
    <name type="scientific">Acyrthosiphon pisum</name>
    <name type="common">Pea aphid</name>
    <dbReference type="NCBI Taxonomy" id="7029"/>
    <lineage>
        <taxon>Eukaryota</taxon>
        <taxon>Metazoa</taxon>
        <taxon>Ecdysozoa</taxon>
        <taxon>Arthropoda</taxon>
        <taxon>Hexapoda</taxon>
        <taxon>Insecta</taxon>
        <taxon>Pterygota</taxon>
        <taxon>Neoptera</taxon>
        <taxon>Paraneoptera</taxon>
        <taxon>Hemiptera</taxon>
        <taxon>Sternorrhyncha</taxon>
        <taxon>Aphidomorpha</taxon>
        <taxon>Aphidoidea</taxon>
        <taxon>Aphididae</taxon>
        <taxon>Macrosiphini</taxon>
        <taxon>Acyrthosiphon</taxon>
    </lineage>
</organism>
<evidence type="ECO:0000259" key="12">
    <source>
        <dbReference type="PROSITE" id="PS50081"/>
    </source>
</evidence>
<evidence type="ECO:0000256" key="4">
    <source>
        <dbReference type="ARBA" id="ARBA00022777"/>
    </source>
</evidence>
<evidence type="ECO:0000256" key="2">
    <source>
        <dbReference type="ARBA" id="ARBA00022723"/>
    </source>
</evidence>
<accession>A0A8R1X146</accession>
<evidence type="ECO:0008006" key="15">
    <source>
        <dbReference type="Google" id="ProtNLM"/>
    </source>
</evidence>
<evidence type="ECO:0000256" key="5">
    <source>
        <dbReference type="ARBA" id="ARBA00022833"/>
    </source>
</evidence>
<keyword evidence="1" id="KW-0808">Transferase</keyword>
<dbReference type="FunFam" id="1.10.510.10:FF:000107">
    <property type="entry name" value="kinase suppressor of Ras 1"/>
    <property type="match status" value="1"/>
</dbReference>
<dbReference type="InterPro" id="IPR017441">
    <property type="entry name" value="Protein_kinase_ATP_BS"/>
</dbReference>
<evidence type="ECO:0000256" key="3">
    <source>
        <dbReference type="ARBA" id="ARBA00022741"/>
    </source>
</evidence>
<feature type="compositionally biased region" description="Polar residues" evidence="10">
    <location>
        <begin position="156"/>
        <end position="175"/>
    </location>
</feature>
<evidence type="ECO:0000256" key="1">
    <source>
        <dbReference type="ARBA" id="ARBA00022679"/>
    </source>
</evidence>
<feature type="compositionally biased region" description="Polar residues" evidence="10">
    <location>
        <begin position="384"/>
        <end position="400"/>
    </location>
</feature>
<dbReference type="PANTHER" id="PTHR44329:SF253">
    <property type="entry name" value="KINASE SUPPRESSOR OF RAS 2"/>
    <property type="match status" value="1"/>
</dbReference>
<evidence type="ECO:0000256" key="6">
    <source>
        <dbReference type="ARBA" id="ARBA00022840"/>
    </source>
</evidence>
<dbReference type="InterPro" id="IPR000719">
    <property type="entry name" value="Prot_kinase_dom"/>
</dbReference>
<dbReference type="InterPro" id="IPR046861">
    <property type="entry name" value="SAM_KSR1_N"/>
</dbReference>
<evidence type="ECO:0000256" key="10">
    <source>
        <dbReference type="SAM" id="MobiDB-lite"/>
    </source>
</evidence>
<evidence type="ECO:0000256" key="8">
    <source>
        <dbReference type="ARBA" id="ARBA00048679"/>
    </source>
</evidence>
<dbReference type="PROSITE" id="PS00107">
    <property type="entry name" value="PROTEIN_KINASE_ATP"/>
    <property type="match status" value="1"/>
</dbReference>
<reference evidence="13" key="2">
    <citation type="submission" date="2022-06" db="UniProtKB">
        <authorList>
            <consortium name="EnsemblMetazoa"/>
        </authorList>
    </citation>
    <scope>IDENTIFICATION</scope>
</reference>
<dbReference type="CDD" id="cd14063">
    <property type="entry name" value="PK_KSR"/>
    <property type="match status" value="1"/>
</dbReference>
<feature type="binding site" evidence="9">
    <location>
        <position position="454"/>
    </location>
    <ligand>
        <name>ATP</name>
        <dbReference type="ChEBI" id="CHEBI:30616"/>
    </ligand>
</feature>
<dbReference type="Pfam" id="PF00130">
    <property type="entry name" value="C1_1"/>
    <property type="match status" value="1"/>
</dbReference>
<keyword evidence="2" id="KW-0479">Metal-binding</keyword>
<dbReference type="Gene3D" id="1.10.510.10">
    <property type="entry name" value="Transferase(Phosphotransferase) domain 1"/>
    <property type="match status" value="1"/>
</dbReference>
<dbReference type="CTD" id="40660"/>
<feature type="compositionally biased region" description="Low complexity" evidence="10">
    <location>
        <begin position="310"/>
        <end position="332"/>
    </location>
</feature>
<dbReference type="GO" id="GO:0046872">
    <property type="term" value="F:metal ion binding"/>
    <property type="evidence" value="ECO:0007669"/>
    <property type="project" value="UniProtKB-KW"/>
</dbReference>
<feature type="region of interest" description="Disordered" evidence="10">
    <location>
        <begin position="153"/>
        <end position="194"/>
    </location>
</feature>
<protein>
    <recommendedName>
        <fullName evidence="15">Kinase suppressor of Ras 2</fullName>
    </recommendedName>
</protein>
<dbReference type="Pfam" id="PF13543">
    <property type="entry name" value="SAM_KSR1"/>
    <property type="match status" value="1"/>
</dbReference>
<dbReference type="InterPro" id="IPR001245">
    <property type="entry name" value="Ser-Thr/Tyr_kinase_cat_dom"/>
</dbReference>
<dbReference type="EnsemblMetazoa" id="XM_008181438.3">
    <property type="protein sequence ID" value="XP_008179660.1"/>
    <property type="gene ID" value="LOC100165149"/>
</dbReference>
<reference evidence="14" key="1">
    <citation type="submission" date="2010-06" db="EMBL/GenBank/DDBJ databases">
        <authorList>
            <person name="Jiang H."/>
            <person name="Abraham K."/>
            <person name="Ali S."/>
            <person name="Alsbrooks S.L."/>
            <person name="Anim B.N."/>
            <person name="Anosike U.S."/>
            <person name="Attaway T."/>
            <person name="Bandaranaike D.P."/>
            <person name="Battles P.K."/>
            <person name="Bell S.N."/>
            <person name="Bell A.V."/>
            <person name="Beltran B."/>
            <person name="Bickham C."/>
            <person name="Bustamante Y."/>
            <person name="Caleb T."/>
            <person name="Canada A."/>
            <person name="Cardenas V."/>
            <person name="Carter K."/>
            <person name="Chacko J."/>
            <person name="Chandrabose M.N."/>
            <person name="Chavez D."/>
            <person name="Chavez A."/>
            <person name="Chen L."/>
            <person name="Chu H.-S."/>
            <person name="Claassen K.J."/>
            <person name="Cockrell R."/>
            <person name="Collins M."/>
            <person name="Cooper J.A."/>
            <person name="Cree A."/>
            <person name="Curry S.M."/>
            <person name="Da Y."/>
            <person name="Dao M.D."/>
            <person name="Das B."/>
            <person name="Davila M.-L."/>
            <person name="Davy-Carroll L."/>
            <person name="Denson S."/>
            <person name="Dinh H."/>
            <person name="Ebong V.E."/>
            <person name="Edwards J.R."/>
            <person name="Egan A."/>
            <person name="El-Daye J."/>
            <person name="Escobedo L."/>
            <person name="Fernandez S."/>
            <person name="Fernando P.R."/>
            <person name="Flagg N."/>
            <person name="Forbes L.D."/>
            <person name="Fowler R.G."/>
            <person name="Fu Q."/>
            <person name="Gabisi R.A."/>
            <person name="Ganer J."/>
            <person name="Garbino Pronczuk A."/>
            <person name="Garcia R.M."/>
            <person name="Garner T."/>
            <person name="Garrett T.E."/>
            <person name="Gonzalez D.A."/>
            <person name="Hamid H."/>
            <person name="Hawkins E.S."/>
            <person name="Hirani K."/>
            <person name="Hogues M.E."/>
            <person name="Hollins B."/>
            <person name="Hsiao C.-H."/>
            <person name="Jabil R."/>
            <person name="James M.L."/>
            <person name="Jhangiani S.N."/>
            <person name="Johnson B."/>
            <person name="Johnson Q."/>
            <person name="Joshi V."/>
            <person name="Kalu J.B."/>
            <person name="Kam C."/>
            <person name="Kashfia A."/>
            <person name="Keebler J."/>
            <person name="Kisamo H."/>
            <person name="Kovar C.L."/>
            <person name="Lago L.A."/>
            <person name="Lai C.-Y."/>
            <person name="Laidlaw J."/>
            <person name="Lara F."/>
            <person name="Le T.-K."/>
            <person name="Lee S.L."/>
            <person name="Legall F.H."/>
            <person name="Lemon S.J."/>
            <person name="Lewis L.R."/>
            <person name="Li B."/>
            <person name="Liu Y."/>
            <person name="Liu Y.-S."/>
            <person name="Lopez J."/>
            <person name="Lozado R.J."/>
            <person name="Lu J."/>
            <person name="Madu R.C."/>
            <person name="Maheshwari M."/>
            <person name="Maheshwari R."/>
            <person name="Malloy K."/>
            <person name="Martinez E."/>
            <person name="Mathew T."/>
            <person name="Mercado I.C."/>
            <person name="Mercado C."/>
            <person name="Meyer B."/>
            <person name="Montgomery K."/>
            <person name="Morgan M.B."/>
            <person name="Munidasa M."/>
            <person name="Nazareth L.V."/>
            <person name="Nelson J."/>
            <person name="Ng B.M."/>
            <person name="Nguyen N.B."/>
            <person name="Nguyen P.Q."/>
            <person name="Nguyen T."/>
            <person name="Obregon M."/>
            <person name="Okwuonu G.O."/>
            <person name="Onwere C.G."/>
            <person name="Orozco G."/>
            <person name="Parra A."/>
            <person name="Patel S."/>
            <person name="Patil S."/>
            <person name="Perez A."/>
            <person name="Perez Y."/>
            <person name="Pham C."/>
            <person name="Primus E.L."/>
            <person name="Pu L.-L."/>
            <person name="Puazo M."/>
            <person name="Qin X."/>
            <person name="Quiroz J.B."/>
            <person name="Reese J."/>
            <person name="Richards S."/>
            <person name="Rives C.M."/>
            <person name="Robberts R."/>
            <person name="Ruiz S.J."/>
            <person name="Ruiz M.J."/>
            <person name="Santibanez J."/>
            <person name="Schneider B.W."/>
            <person name="Sisson I."/>
            <person name="Smith M."/>
            <person name="Sodergren E."/>
            <person name="Song X.-Z."/>
            <person name="Song B.B."/>
            <person name="Summersgill H."/>
            <person name="Thelus R."/>
            <person name="Thornton R.D."/>
            <person name="Trejos Z.Y."/>
            <person name="Usmani K."/>
            <person name="Vattathil S."/>
            <person name="Villasana D."/>
            <person name="Walker D.L."/>
            <person name="Wang S."/>
            <person name="Wang K."/>
            <person name="White C.S."/>
            <person name="Williams A.C."/>
            <person name="Williamson J."/>
            <person name="Wilson K."/>
            <person name="Woghiren I.O."/>
            <person name="Woodworth J.R."/>
            <person name="Worley K.C."/>
            <person name="Wright R.A."/>
            <person name="Wu W."/>
            <person name="Young L."/>
            <person name="Zhang L."/>
            <person name="Zhang J."/>
            <person name="Zhu Y."/>
            <person name="Muzny D.M."/>
            <person name="Weinstock G."/>
            <person name="Gibbs R.A."/>
        </authorList>
    </citation>
    <scope>NUCLEOTIDE SEQUENCE [LARGE SCALE GENOMIC DNA]</scope>
    <source>
        <strain evidence="14">LSR1</strain>
    </source>
</reference>
<evidence type="ECO:0000256" key="9">
    <source>
        <dbReference type="PROSITE-ProRule" id="PRU10141"/>
    </source>
</evidence>
<dbReference type="KEGG" id="api:100165149"/>
<name>A0A8R1X146_ACYPI</name>
<dbReference type="GO" id="GO:0004674">
    <property type="term" value="F:protein serine/threonine kinase activity"/>
    <property type="evidence" value="ECO:0007669"/>
    <property type="project" value="UniProtKB-EC"/>
</dbReference>
<dbReference type="InterPro" id="IPR002219">
    <property type="entry name" value="PKC_DAG/PE"/>
</dbReference>
<dbReference type="AlphaFoldDB" id="A0A8R1X146"/>
<dbReference type="InterPro" id="IPR008266">
    <property type="entry name" value="Tyr_kinase_AS"/>
</dbReference>
<dbReference type="GeneID" id="100165149"/>
<sequence length="719" mass="81585">MAEEEFDRQLMCDEPEVIQKVIDISSQMLISLRNLCETRAELTQHEIRTLEGKLVKLFSVQLNNRHKNPGRFDCQKLRNSPSINQWLEVVGLSTLSVQRICENISSIEALLLKSENELKSILPEYSLKDEELRRLTRASYNLKKYSETIRPPLTPTLFNHNNRTSDSPISKLTSPKSRRNLNPDVVFSNGLTTPQSPKPLVPDICVKTGHNFSNLLPMLGYCEQCSVRVFVGVKCKICKFRYHKGCLSKVPLHCTKNAATDDNDSTLDELISSSANHSPNFNRPTSHKTSSSLLSKRKTRIPSINSIPVSSKSGGAESSSAPSSTNSSTPSSPALVNTRQTHISSLPTPAITHEQFNYPDTPIYSQELQKNQCRFIESRCGSTDSEQTSIRMDSSEAQNWDTDEMETRGWPRQNSLSLQEWDIPWDELNMCDKLGEGHFGTVYSGNWHGPVAIKVINMDYLDYEKTLEAFKAEVATFRKTRHENLILFMGACMKLPRLAIVTSLANGMTLYRHIHVLKDKFNMSRTTMVAQQISQGMGYLHAKGIIHKDLRSKNIFLENGKVIITDFGLFSVTRLCFRNRTQDGLIVPPGWLCYLAPELVRNLRVHQRPEEEDLPFSKASDVYAFGTVWYELLCGEWPFKSASPEVIIWNIGRGMKQRLANLEASGDVKDILMTCWSFNPEKRPDFAQMLKTLERLPRKRLARSPSHPIHLSRSAESIF</sequence>
<dbReference type="CDD" id="cd20812">
    <property type="entry name" value="C1_KSR"/>
    <property type="match status" value="1"/>
</dbReference>
<dbReference type="PROSITE" id="PS50081">
    <property type="entry name" value="ZF_DAG_PE_2"/>
    <property type="match status" value="1"/>
</dbReference>